<feature type="region of interest" description="Disordered" evidence="1">
    <location>
        <begin position="1"/>
        <end position="42"/>
    </location>
</feature>
<proteinExistence type="predicted"/>
<dbReference type="PANTHER" id="PTHR37848">
    <property type="entry name" value="EXPRESSED PROTEIN"/>
    <property type="match status" value="1"/>
</dbReference>
<comment type="caution">
    <text evidence="2">The sequence shown here is derived from an EMBL/GenBank/DDBJ whole genome shotgun (WGS) entry which is preliminary data.</text>
</comment>
<evidence type="ECO:0000313" key="3">
    <source>
        <dbReference type="Proteomes" id="UP000439903"/>
    </source>
</evidence>
<evidence type="ECO:0000256" key="1">
    <source>
        <dbReference type="SAM" id="MobiDB-lite"/>
    </source>
</evidence>
<keyword evidence="3" id="KW-1185">Reference proteome</keyword>
<reference evidence="2 3" key="1">
    <citation type="journal article" date="2019" name="Environ. Microbiol.">
        <title>At the nexus of three kingdoms: the genome of the mycorrhizal fungus Gigaspora margarita provides insights into plant, endobacterial and fungal interactions.</title>
        <authorList>
            <person name="Venice F."/>
            <person name="Ghignone S."/>
            <person name="Salvioli di Fossalunga A."/>
            <person name="Amselem J."/>
            <person name="Novero M."/>
            <person name="Xianan X."/>
            <person name="Sedzielewska Toro K."/>
            <person name="Morin E."/>
            <person name="Lipzen A."/>
            <person name="Grigoriev I.V."/>
            <person name="Henrissat B."/>
            <person name="Martin F.M."/>
            <person name="Bonfante P."/>
        </authorList>
    </citation>
    <scope>NUCLEOTIDE SEQUENCE [LARGE SCALE GENOMIC DNA]</scope>
    <source>
        <strain evidence="2 3">BEG34</strain>
    </source>
</reference>
<feature type="compositionally biased region" description="Basic and acidic residues" evidence="1">
    <location>
        <begin position="1"/>
        <end position="10"/>
    </location>
</feature>
<accession>A0A8H4A785</accession>
<dbReference type="Proteomes" id="UP000439903">
    <property type="component" value="Unassembled WGS sequence"/>
</dbReference>
<dbReference type="EMBL" id="WTPW01001220">
    <property type="protein sequence ID" value="KAF0449269.1"/>
    <property type="molecule type" value="Genomic_DNA"/>
</dbReference>
<evidence type="ECO:0000313" key="2">
    <source>
        <dbReference type="EMBL" id="KAF0449269.1"/>
    </source>
</evidence>
<dbReference type="AlphaFoldDB" id="A0A8H4A785"/>
<dbReference type="OrthoDB" id="203796at2759"/>
<protein>
    <submittedName>
        <fullName evidence="2">Putative abc transporter protein</fullName>
    </submittedName>
</protein>
<sequence>MSTGSDRSEVRNVQNRNNLNSNEDININGSEISSSAPPTYEEAITSRDLEDNIPSASFSSFSRSAAANLHAIEEMLSSNQSTSERHPLLGNKNNSPYNLFGRPYGGSSNQSTSSNQYMTFPLPRESYINYEFDYEVLQGGVVSCDPQLSRDSESLYRFFTEHNDKPEMAIIINGYHTRKGGNNRKNTEITDFRFTLDLTEFVSSVGELRSYPNENRPDMSFMDVLEEYVRRDSVLKSIEMHKIVYWDYTYLTQSIISIIREQGYQHEIRITYPQRNQLIQVQSDNALAQFMRSTVGQALCCCSCFGIIHRALNRFYDNAYKSKFKSEFQMNISAREWFQRNRRIIVTNVKWL</sequence>
<organism evidence="2 3">
    <name type="scientific">Gigaspora margarita</name>
    <dbReference type="NCBI Taxonomy" id="4874"/>
    <lineage>
        <taxon>Eukaryota</taxon>
        <taxon>Fungi</taxon>
        <taxon>Fungi incertae sedis</taxon>
        <taxon>Mucoromycota</taxon>
        <taxon>Glomeromycotina</taxon>
        <taxon>Glomeromycetes</taxon>
        <taxon>Diversisporales</taxon>
        <taxon>Gigasporaceae</taxon>
        <taxon>Gigaspora</taxon>
    </lineage>
</organism>
<dbReference type="PANTHER" id="PTHR37848:SF1">
    <property type="entry name" value="SUN DOMAIN-CONTAINING PROTEIN"/>
    <property type="match status" value="1"/>
</dbReference>
<feature type="compositionally biased region" description="Low complexity" evidence="1">
    <location>
        <begin position="11"/>
        <end position="28"/>
    </location>
</feature>
<name>A0A8H4A785_GIGMA</name>
<gene>
    <name evidence="2" type="ORF">F8M41_002543</name>
</gene>